<reference evidence="2" key="1">
    <citation type="submission" date="2022-10" db="EMBL/GenBank/DDBJ databases">
        <title>Shewanella flava sp. nov, isolated from the estuary of the Fenhe River into the Yellow River.</title>
        <authorList>
            <person name="Li Y."/>
        </authorList>
    </citation>
    <scope>NUCLEOTIDE SEQUENCE</scope>
    <source>
        <strain evidence="2">FYR11-62</strain>
    </source>
</reference>
<keyword evidence="1" id="KW-0472">Membrane</keyword>
<comment type="caution">
    <text evidence="2">The sequence shown here is derived from an EMBL/GenBank/DDBJ whole genome shotgun (WGS) entry which is preliminary data.</text>
</comment>
<accession>A0ABT3I5Q0</accession>
<feature type="transmembrane region" description="Helical" evidence="1">
    <location>
        <begin position="34"/>
        <end position="52"/>
    </location>
</feature>
<dbReference type="Proteomes" id="UP001163714">
    <property type="component" value="Unassembled WGS sequence"/>
</dbReference>
<evidence type="ECO:0000313" key="3">
    <source>
        <dbReference type="Proteomes" id="UP001163714"/>
    </source>
</evidence>
<name>A0ABT3I5Q0_9GAMM</name>
<protein>
    <submittedName>
        <fullName evidence="2">Uncharacterized protein</fullName>
    </submittedName>
</protein>
<keyword evidence="3" id="KW-1185">Reference proteome</keyword>
<dbReference type="RefSeq" id="WP_264724895.1">
    <property type="nucleotide sequence ID" value="NZ_JAPDMX010000003.1"/>
</dbReference>
<sequence>MALIKCDECGNTKSSTAKAYFYCGKSRDHVSSGVAWFAVAGVLVFFGVMGAIG</sequence>
<proteinExistence type="predicted"/>
<evidence type="ECO:0000313" key="2">
    <source>
        <dbReference type="EMBL" id="MCW3171401.1"/>
    </source>
</evidence>
<gene>
    <name evidence="2" type="ORF">OHT75_02775</name>
</gene>
<evidence type="ECO:0000256" key="1">
    <source>
        <dbReference type="SAM" id="Phobius"/>
    </source>
</evidence>
<keyword evidence="1" id="KW-1133">Transmembrane helix</keyword>
<keyword evidence="1" id="KW-0812">Transmembrane</keyword>
<organism evidence="2 3">
    <name type="scientific">Shewanella subflava</name>
    <dbReference type="NCBI Taxonomy" id="2986476"/>
    <lineage>
        <taxon>Bacteria</taxon>
        <taxon>Pseudomonadati</taxon>
        <taxon>Pseudomonadota</taxon>
        <taxon>Gammaproteobacteria</taxon>
        <taxon>Alteromonadales</taxon>
        <taxon>Shewanellaceae</taxon>
        <taxon>Shewanella</taxon>
    </lineage>
</organism>
<dbReference type="EMBL" id="JAPDMX010000003">
    <property type="protein sequence ID" value="MCW3171401.1"/>
    <property type="molecule type" value="Genomic_DNA"/>
</dbReference>